<dbReference type="Pfam" id="PF00264">
    <property type="entry name" value="Tyrosinase"/>
    <property type="match status" value="1"/>
</dbReference>
<dbReference type="PANTHER" id="PTHR11474">
    <property type="entry name" value="TYROSINASE FAMILY MEMBER"/>
    <property type="match status" value="1"/>
</dbReference>
<comment type="similarity">
    <text evidence="2">Belongs to the tyrosinase family.</text>
</comment>
<evidence type="ECO:0000256" key="3">
    <source>
        <dbReference type="ARBA" id="ARBA00022723"/>
    </source>
</evidence>
<dbReference type="Pfam" id="PF12142">
    <property type="entry name" value="PPO1_DWL"/>
    <property type="match status" value="1"/>
</dbReference>
<dbReference type="InterPro" id="IPR022739">
    <property type="entry name" value="Polyphenol_oxidase_cen"/>
</dbReference>
<name>A0A9D4ZI76_ADICA</name>
<keyword evidence="7" id="KW-1015">Disulfide bond</keyword>
<gene>
    <name evidence="10" type="ORF">GOP47_0008603</name>
</gene>
<dbReference type="PRINTS" id="PR00092">
    <property type="entry name" value="TYROSINASE"/>
</dbReference>
<accession>A0A9D4ZI76</accession>
<evidence type="ECO:0000256" key="4">
    <source>
        <dbReference type="ARBA" id="ARBA00022784"/>
    </source>
</evidence>
<dbReference type="InterPro" id="IPR050316">
    <property type="entry name" value="Tyrosinase/Hemocyanin"/>
</dbReference>
<feature type="signal peptide" evidence="8">
    <location>
        <begin position="1"/>
        <end position="24"/>
    </location>
</feature>
<dbReference type="AlphaFoldDB" id="A0A9D4ZI76"/>
<dbReference type="Proteomes" id="UP000886520">
    <property type="component" value="Chromosome 8"/>
</dbReference>
<protein>
    <recommendedName>
        <fullName evidence="9">Tyrosinase copper-binding domain-containing protein</fullName>
    </recommendedName>
</protein>
<dbReference type="PANTHER" id="PTHR11474:SF76">
    <property type="entry name" value="SHKT DOMAIN-CONTAINING PROTEIN"/>
    <property type="match status" value="1"/>
</dbReference>
<dbReference type="InterPro" id="IPR002227">
    <property type="entry name" value="Tyrosinase_Cu-bd"/>
</dbReference>
<evidence type="ECO:0000313" key="11">
    <source>
        <dbReference type="Proteomes" id="UP000886520"/>
    </source>
</evidence>
<evidence type="ECO:0000256" key="8">
    <source>
        <dbReference type="SAM" id="SignalP"/>
    </source>
</evidence>
<evidence type="ECO:0000256" key="5">
    <source>
        <dbReference type="ARBA" id="ARBA00023002"/>
    </source>
</evidence>
<organism evidence="10 11">
    <name type="scientific">Adiantum capillus-veneris</name>
    <name type="common">Maidenhair fern</name>
    <dbReference type="NCBI Taxonomy" id="13818"/>
    <lineage>
        <taxon>Eukaryota</taxon>
        <taxon>Viridiplantae</taxon>
        <taxon>Streptophyta</taxon>
        <taxon>Embryophyta</taxon>
        <taxon>Tracheophyta</taxon>
        <taxon>Polypodiopsida</taxon>
        <taxon>Polypodiidae</taxon>
        <taxon>Polypodiales</taxon>
        <taxon>Pteridineae</taxon>
        <taxon>Pteridaceae</taxon>
        <taxon>Vittarioideae</taxon>
        <taxon>Adiantum</taxon>
    </lineage>
</organism>
<dbReference type="Pfam" id="PF12143">
    <property type="entry name" value="PPO1_KFDV"/>
    <property type="match status" value="1"/>
</dbReference>
<feature type="domain" description="Tyrosinase copper-binding" evidence="9">
    <location>
        <begin position="316"/>
        <end position="327"/>
    </location>
</feature>
<evidence type="ECO:0000256" key="2">
    <source>
        <dbReference type="ARBA" id="ARBA00009928"/>
    </source>
</evidence>
<dbReference type="EMBL" id="JABFUD020000008">
    <property type="protein sequence ID" value="KAI5076538.1"/>
    <property type="molecule type" value="Genomic_DNA"/>
</dbReference>
<dbReference type="GO" id="GO:0046872">
    <property type="term" value="F:metal ion binding"/>
    <property type="evidence" value="ECO:0007669"/>
    <property type="project" value="UniProtKB-KW"/>
</dbReference>
<evidence type="ECO:0000313" key="10">
    <source>
        <dbReference type="EMBL" id="KAI5076538.1"/>
    </source>
</evidence>
<proteinExistence type="inferred from homology"/>
<keyword evidence="6" id="KW-0186">Copper</keyword>
<reference evidence="10" key="1">
    <citation type="submission" date="2021-01" db="EMBL/GenBank/DDBJ databases">
        <title>Adiantum capillus-veneris genome.</title>
        <authorList>
            <person name="Fang Y."/>
            <person name="Liao Q."/>
        </authorList>
    </citation>
    <scope>NUCLEOTIDE SEQUENCE</scope>
    <source>
        <strain evidence="10">H3</strain>
        <tissue evidence="10">Leaf</tissue>
    </source>
</reference>
<dbReference type="InterPro" id="IPR008922">
    <property type="entry name" value="Di-copper_centre_dom_sf"/>
</dbReference>
<comment type="caution">
    <text evidence="10">The sequence shown here is derived from an EMBL/GenBank/DDBJ whole genome shotgun (WGS) entry which is preliminary data.</text>
</comment>
<dbReference type="GO" id="GO:0004097">
    <property type="term" value="F:catechol oxidase activity"/>
    <property type="evidence" value="ECO:0007669"/>
    <property type="project" value="InterPro"/>
</dbReference>
<evidence type="ECO:0000259" key="9">
    <source>
        <dbReference type="PROSITE" id="PS00498"/>
    </source>
</evidence>
<dbReference type="InterPro" id="IPR022740">
    <property type="entry name" value="Polyphenol_oxidase_C"/>
</dbReference>
<keyword evidence="8" id="KW-0732">Signal</keyword>
<evidence type="ECO:0000256" key="1">
    <source>
        <dbReference type="ARBA" id="ARBA00001973"/>
    </source>
</evidence>
<keyword evidence="5" id="KW-0560">Oxidoreductase</keyword>
<keyword evidence="3" id="KW-0479">Metal-binding</keyword>
<dbReference type="SUPFAM" id="SSF48056">
    <property type="entry name" value="Di-copper centre-containing domain"/>
    <property type="match status" value="1"/>
</dbReference>
<feature type="chain" id="PRO_5039008211" description="Tyrosinase copper-binding domain-containing protein" evidence="8">
    <location>
        <begin position="25"/>
        <end position="555"/>
    </location>
</feature>
<dbReference type="PROSITE" id="PS00210">
    <property type="entry name" value="HEMOCYANIN_2"/>
    <property type="match status" value="1"/>
</dbReference>
<keyword evidence="4" id="KW-0883">Thioether bond</keyword>
<dbReference type="InterPro" id="IPR013788">
    <property type="entry name" value="Hemocyanin/hexamerin"/>
</dbReference>
<dbReference type="Gene3D" id="1.10.1280.10">
    <property type="entry name" value="Di-copper center containing domain from catechol oxidase"/>
    <property type="match status" value="1"/>
</dbReference>
<evidence type="ECO:0000256" key="6">
    <source>
        <dbReference type="ARBA" id="ARBA00023008"/>
    </source>
</evidence>
<comment type="cofactor">
    <cofactor evidence="1">
        <name>Cu(2+)</name>
        <dbReference type="ChEBI" id="CHEBI:29036"/>
    </cofactor>
</comment>
<keyword evidence="11" id="KW-1185">Reference proteome</keyword>
<dbReference type="PROSITE" id="PS00498">
    <property type="entry name" value="TYROSINASE_2"/>
    <property type="match status" value="1"/>
</dbReference>
<dbReference type="OrthoDB" id="6132182at2759"/>
<sequence>MAPLTAHPNLLLLLLASIPLSLHSCIWIDAAPIVVPDLSLCQPAIGTSPGFPGEEQVLDCCLPPTNQDNIKEFSFKDYPIRQKKIRRAAHKASAKYIEKYNRAYQLMRALPSDDPRSFAVQANIHCAFCNGAYKQRDTNITLQVHFSWLFLPWHRWYIYFHERILGSLLGDPSFALLYWNWDNQVDGGNSLPPLFAVNGSALYDRNRDANANLGLNASAAPLVRLRIGSAATLSPSEVIQENLNVMYQSMVTASTADMFMGGAYSAGTDFSNVSADNAPLGGTLELNAHGGIHYWTGDPRATLRGDMGVFTTAARDPIFYAHHTNVDRLWEVWKSIPGGRRTNPIDKDFLDAEFLFFDENSNLVKVKVRDALDYEKLGIEYKKAHKGDNQWLNFEPLPVSQGSQVEYARMQGAKEMVPFDKQSLDSPKYELGLNFTALVQRPQSEKGDDEEEVLCIQGLEVTQDTFVHLQVFLNLPQANASTPIVSAEYLGSTNLVPMPAHSKHLTTNVILEIGDNIKRIGLQKDEWVVITILVQTDDPMSASSITIRGMSIQYH</sequence>
<evidence type="ECO:0000256" key="7">
    <source>
        <dbReference type="ARBA" id="ARBA00023157"/>
    </source>
</evidence>